<evidence type="ECO:0000313" key="6">
    <source>
        <dbReference type="Proteomes" id="UP001501495"/>
    </source>
</evidence>
<feature type="transmembrane region" description="Helical" evidence="3">
    <location>
        <begin position="79"/>
        <end position="97"/>
    </location>
</feature>
<evidence type="ECO:0000256" key="2">
    <source>
        <dbReference type="RuleBase" id="RU003793"/>
    </source>
</evidence>
<accession>A0ABP7XJE1</accession>
<comment type="similarity">
    <text evidence="1 2">Belongs to the peptidase A24 family.</text>
</comment>
<protein>
    <recommendedName>
        <fullName evidence="4">Prepilin type IV endopeptidase peptidase domain-containing protein</fullName>
    </recommendedName>
</protein>
<dbReference type="PANTHER" id="PTHR30487">
    <property type="entry name" value="TYPE 4 PREPILIN-LIKE PROTEINS LEADER PEPTIDE-PROCESSING ENZYME"/>
    <property type="match status" value="1"/>
</dbReference>
<dbReference type="Pfam" id="PF01478">
    <property type="entry name" value="Peptidase_A24"/>
    <property type="match status" value="1"/>
</dbReference>
<feature type="transmembrane region" description="Helical" evidence="3">
    <location>
        <begin position="109"/>
        <end position="127"/>
    </location>
</feature>
<dbReference type="InterPro" id="IPR050882">
    <property type="entry name" value="Prepilin_peptidase/N-MTase"/>
</dbReference>
<evidence type="ECO:0000256" key="3">
    <source>
        <dbReference type="SAM" id="Phobius"/>
    </source>
</evidence>
<comment type="caution">
    <text evidence="5">The sequence shown here is derived from an EMBL/GenBank/DDBJ whole genome shotgun (WGS) entry which is preliminary data.</text>
</comment>
<organism evidence="5 6">
    <name type="scientific">Nocardioides fonticola</name>
    <dbReference type="NCBI Taxonomy" id="450363"/>
    <lineage>
        <taxon>Bacteria</taxon>
        <taxon>Bacillati</taxon>
        <taxon>Actinomycetota</taxon>
        <taxon>Actinomycetes</taxon>
        <taxon>Propionibacteriales</taxon>
        <taxon>Nocardioidaceae</taxon>
        <taxon>Nocardioides</taxon>
    </lineage>
</organism>
<gene>
    <name evidence="5" type="ORF">GCM10022215_23130</name>
</gene>
<dbReference type="EMBL" id="BAAAZH010000015">
    <property type="protein sequence ID" value="GAA4120017.1"/>
    <property type="molecule type" value="Genomic_DNA"/>
</dbReference>
<feature type="transmembrane region" description="Helical" evidence="3">
    <location>
        <begin position="214"/>
        <end position="233"/>
    </location>
</feature>
<feature type="transmembrane region" description="Helical" evidence="3">
    <location>
        <begin position="160"/>
        <end position="178"/>
    </location>
</feature>
<keyword evidence="3" id="KW-1133">Transmembrane helix</keyword>
<dbReference type="InterPro" id="IPR014032">
    <property type="entry name" value="Peptidase_A24A_bac"/>
</dbReference>
<keyword evidence="3" id="KW-0812">Transmembrane</keyword>
<keyword evidence="3" id="KW-0472">Membrane</keyword>
<keyword evidence="6" id="KW-1185">Reference proteome</keyword>
<proteinExistence type="inferred from homology"/>
<dbReference type="Gene3D" id="1.20.120.1220">
    <property type="match status" value="1"/>
</dbReference>
<evidence type="ECO:0000256" key="1">
    <source>
        <dbReference type="ARBA" id="ARBA00005801"/>
    </source>
</evidence>
<feature type="domain" description="Prepilin type IV endopeptidase peptidase" evidence="4">
    <location>
        <begin position="89"/>
        <end position="194"/>
    </location>
</feature>
<dbReference type="PRINTS" id="PR00864">
    <property type="entry name" value="PREPILNPTASE"/>
</dbReference>
<feature type="transmembrane region" description="Helical" evidence="3">
    <location>
        <begin position="133"/>
        <end position="153"/>
    </location>
</feature>
<evidence type="ECO:0000259" key="4">
    <source>
        <dbReference type="Pfam" id="PF01478"/>
    </source>
</evidence>
<evidence type="ECO:0000313" key="5">
    <source>
        <dbReference type="EMBL" id="GAA4120017.1"/>
    </source>
</evidence>
<name>A0ABP7XJE1_9ACTN</name>
<dbReference type="PANTHER" id="PTHR30487:SF0">
    <property type="entry name" value="PREPILIN LEADER PEPTIDASE_N-METHYLTRANSFERASE-RELATED"/>
    <property type="match status" value="1"/>
</dbReference>
<dbReference type="RefSeq" id="WP_344733545.1">
    <property type="nucleotide sequence ID" value="NZ_BAAAZH010000015.1"/>
</dbReference>
<reference evidence="6" key="1">
    <citation type="journal article" date="2019" name="Int. J. Syst. Evol. Microbiol.">
        <title>The Global Catalogue of Microorganisms (GCM) 10K type strain sequencing project: providing services to taxonomists for standard genome sequencing and annotation.</title>
        <authorList>
            <consortium name="The Broad Institute Genomics Platform"/>
            <consortium name="The Broad Institute Genome Sequencing Center for Infectious Disease"/>
            <person name="Wu L."/>
            <person name="Ma J."/>
        </authorList>
    </citation>
    <scope>NUCLEOTIDE SEQUENCE [LARGE SCALE GENOMIC DNA]</scope>
    <source>
        <strain evidence="6">JCM 16703</strain>
    </source>
</reference>
<dbReference type="Proteomes" id="UP001501495">
    <property type="component" value="Unassembled WGS sequence"/>
</dbReference>
<feature type="transmembrane region" description="Helical" evidence="3">
    <location>
        <begin position="184"/>
        <end position="202"/>
    </location>
</feature>
<dbReference type="InterPro" id="IPR000045">
    <property type="entry name" value="Prepilin_IV_endopep_pep"/>
</dbReference>
<sequence>MTLALGIAAVVLCALAGALSPAIVRRLPPPAADAGERPADEPAPPSYPEVAASPWFAPAAALGSAGGAALVCLRLDAGWDWAVVLPAVPVLVVLALVDARTRLLPSRLVLPATGLALAVTVTEAVIADDRAPAVGGLIGLVAVRTAFWLLWWLHSAGLGFGDVRLAGLLGLLLGRLGLAETFVGLYAAFVLFAVPGLVWALVRRDRSLLKRAYPFGPFLVLGAFVGIALGPLWK</sequence>